<sequence>MGRKLRTVHETMLPKKIRPDKKRENKKNVCAVITPVYARDYRLGRQWTAVIITNSHGSMIYDVDVGKDTNLLVSRSIRPRRPMSDLPKKEDVRRNDNYFPPLPIFLL</sequence>
<organism evidence="1 2">
    <name type="scientific">Hymenolepis diminuta</name>
    <name type="common">Rat tapeworm</name>
    <dbReference type="NCBI Taxonomy" id="6216"/>
    <lineage>
        <taxon>Eukaryota</taxon>
        <taxon>Metazoa</taxon>
        <taxon>Spiralia</taxon>
        <taxon>Lophotrochozoa</taxon>
        <taxon>Platyhelminthes</taxon>
        <taxon>Cestoda</taxon>
        <taxon>Eucestoda</taxon>
        <taxon>Cyclophyllidea</taxon>
        <taxon>Hymenolepididae</taxon>
        <taxon>Hymenolepis</taxon>
    </lineage>
</organism>
<dbReference type="AlphaFoldDB" id="A0A564Y9I5"/>
<dbReference type="Proteomes" id="UP000321570">
    <property type="component" value="Unassembled WGS sequence"/>
</dbReference>
<gene>
    <name evidence="1" type="ORF">WMSIL1_LOCUS3999</name>
</gene>
<evidence type="ECO:0000313" key="1">
    <source>
        <dbReference type="EMBL" id="VUZ43418.1"/>
    </source>
</evidence>
<proteinExistence type="predicted"/>
<accession>A0A564Y9I5</accession>
<name>A0A564Y9I5_HYMDI</name>
<keyword evidence="2" id="KW-1185">Reference proteome</keyword>
<protein>
    <submittedName>
        <fullName evidence="1">Uncharacterized protein</fullName>
    </submittedName>
</protein>
<evidence type="ECO:0000313" key="2">
    <source>
        <dbReference type="Proteomes" id="UP000321570"/>
    </source>
</evidence>
<reference evidence="1 2" key="1">
    <citation type="submission" date="2019-07" db="EMBL/GenBank/DDBJ databases">
        <authorList>
            <person name="Jastrzebski P J."/>
            <person name="Paukszto L."/>
            <person name="Jastrzebski P J."/>
        </authorList>
    </citation>
    <scope>NUCLEOTIDE SEQUENCE [LARGE SCALE GENOMIC DNA]</scope>
    <source>
        <strain evidence="1 2">WMS-il1</strain>
    </source>
</reference>
<dbReference type="EMBL" id="CABIJS010000111">
    <property type="protein sequence ID" value="VUZ43418.1"/>
    <property type="molecule type" value="Genomic_DNA"/>
</dbReference>